<dbReference type="InterPro" id="IPR036397">
    <property type="entry name" value="RNaseH_sf"/>
</dbReference>
<organism evidence="2 3">
    <name type="scientific">Euphydryas editha</name>
    <name type="common">Edith's checkerspot</name>
    <dbReference type="NCBI Taxonomy" id="104508"/>
    <lineage>
        <taxon>Eukaryota</taxon>
        <taxon>Metazoa</taxon>
        <taxon>Ecdysozoa</taxon>
        <taxon>Arthropoda</taxon>
        <taxon>Hexapoda</taxon>
        <taxon>Insecta</taxon>
        <taxon>Pterygota</taxon>
        <taxon>Neoptera</taxon>
        <taxon>Endopterygota</taxon>
        <taxon>Lepidoptera</taxon>
        <taxon>Glossata</taxon>
        <taxon>Ditrysia</taxon>
        <taxon>Papilionoidea</taxon>
        <taxon>Nymphalidae</taxon>
        <taxon>Nymphalinae</taxon>
        <taxon>Euphydryas</taxon>
    </lineage>
</organism>
<dbReference type="InterPro" id="IPR040676">
    <property type="entry name" value="DUF5641"/>
</dbReference>
<dbReference type="SUPFAM" id="SSF53098">
    <property type="entry name" value="Ribonuclease H-like"/>
    <property type="match status" value="1"/>
</dbReference>
<evidence type="ECO:0000313" key="2">
    <source>
        <dbReference type="EMBL" id="CAH2088834.1"/>
    </source>
</evidence>
<comment type="caution">
    <text evidence="2">The sequence shown here is derived from an EMBL/GenBank/DDBJ whole genome shotgun (WGS) entry which is preliminary data.</text>
</comment>
<accession>A0AAU9TMK4</accession>
<reference evidence="2" key="1">
    <citation type="submission" date="2022-03" db="EMBL/GenBank/DDBJ databases">
        <authorList>
            <person name="Tunstrom K."/>
        </authorList>
    </citation>
    <scope>NUCLEOTIDE SEQUENCE</scope>
</reference>
<dbReference type="Proteomes" id="UP001153954">
    <property type="component" value="Unassembled WGS sequence"/>
</dbReference>
<dbReference type="Gene3D" id="3.30.420.10">
    <property type="entry name" value="Ribonuclease H-like superfamily/Ribonuclease H"/>
    <property type="match status" value="1"/>
</dbReference>
<sequence>MGNLPPHRIHSDYPFLNTAVDYAGPVMILNRKGRGSQLIKSYICIFELAKFLRDNSHTISDRVADMAIDFKFSPAYSPHFNGLAEGSVKAVKFHLKRVLSLANLTYEEMNTVLVQIEAILNSRPLTPMSSDPSDLIALTPSHFLIGRTPLLPSSEVNNDDATKIHSLSRYMRIQTLKGHFWKRYKLEYIAELQKKAKMAQTRRAAASGRNGAGQR</sequence>
<dbReference type="PANTHER" id="PTHR47331">
    <property type="entry name" value="PHD-TYPE DOMAIN-CONTAINING PROTEIN"/>
    <property type="match status" value="1"/>
</dbReference>
<dbReference type="EMBL" id="CAKOGL010000007">
    <property type="protein sequence ID" value="CAH2088834.1"/>
    <property type="molecule type" value="Genomic_DNA"/>
</dbReference>
<evidence type="ECO:0000259" key="1">
    <source>
        <dbReference type="Pfam" id="PF18701"/>
    </source>
</evidence>
<name>A0AAU9TMK4_EUPED</name>
<dbReference type="AlphaFoldDB" id="A0AAU9TMK4"/>
<feature type="domain" description="DUF5641" evidence="1">
    <location>
        <begin position="168"/>
        <end position="206"/>
    </location>
</feature>
<evidence type="ECO:0000313" key="3">
    <source>
        <dbReference type="Proteomes" id="UP001153954"/>
    </source>
</evidence>
<proteinExistence type="predicted"/>
<dbReference type="GO" id="GO:0003676">
    <property type="term" value="F:nucleic acid binding"/>
    <property type="evidence" value="ECO:0007669"/>
    <property type="project" value="InterPro"/>
</dbReference>
<dbReference type="Pfam" id="PF18701">
    <property type="entry name" value="DUF5641"/>
    <property type="match status" value="1"/>
</dbReference>
<protein>
    <recommendedName>
        <fullName evidence="1">DUF5641 domain-containing protein</fullName>
    </recommendedName>
</protein>
<keyword evidence="3" id="KW-1185">Reference proteome</keyword>
<gene>
    <name evidence="2" type="ORF">EEDITHA_LOCUS4958</name>
</gene>
<dbReference type="InterPro" id="IPR012337">
    <property type="entry name" value="RNaseH-like_sf"/>
</dbReference>
<dbReference type="PANTHER" id="PTHR47331:SF1">
    <property type="entry name" value="GAG-LIKE PROTEIN"/>
    <property type="match status" value="1"/>
</dbReference>